<protein>
    <submittedName>
        <fullName evidence="9">Golgi uridine diphosphate-N- acetylglucosamine transporter</fullName>
    </submittedName>
</protein>
<dbReference type="GO" id="GO:0000139">
    <property type="term" value="C:Golgi membrane"/>
    <property type="evidence" value="ECO:0007669"/>
    <property type="project" value="TreeGrafter"/>
</dbReference>
<reference evidence="9" key="1">
    <citation type="journal article" date="2023" name="Genome Biol. Evol.">
        <title>First Whole Genome Sequence and Flow Cytometry Genome Size Data for the Lichen-Forming Fungus Ramalina farinacea (Ascomycota).</title>
        <authorList>
            <person name="Llewellyn T."/>
            <person name="Mian S."/>
            <person name="Hill R."/>
            <person name="Leitch I.J."/>
            <person name="Gaya E."/>
        </authorList>
    </citation>
    <scope>NUCLEOTIDE SEQUENCE</scope>
    <source>
        <strain evidence="9">LIQ254RAFAR</strain>
    </source>
</reference>
<keyword evidence="4 8" id="KW-0812">Transmembrane</keyword>
<feature type="transmembrane region" description="Helical" evidence="8">
    <location>
        <begin position="173"/>
        <end position="196"/>
    </location>
</feature>
<sequence length="384" mass="41676">MQVYALEAIIRDEPDSGLLITFAQFVLTALMSYPSHFSPRPSQLCLKPRAVPLMRWVPNIVMFFVVNLLNNYAFGYNISVPVHIILRSGGSVMTMVVGYAWGKRYTRLQGGGSHRSGNALFGLDNDAERDIVSSVILLTTGIVMAAMADAKSKGKTTSTSPSAFSLTSIDSELLTGLSILFIAQLLSALMGLYVQLTYAKYGSHWHENLFYSHALSIPLFLPLYPSLSRQFQKIMSSPEVTIIPDIYLNSTKAFGESSQLLDLPPILLASTSFIPHTLPKNLVTLALNALTQFACIRGVNLLASQTSAVGVSVALNVRKLVSLFISIKLFGNVLPFGVKVGAGVVFASAGLWAWEEKRLGDGRQREKVGGEAEGLGEGEAKKVQ</sequence>
<organism evidence="9 10">
    <name type="scientific">Ramalina farinacea</name>
    <dbReference type="NCBI Taxonomy" id="258253"/>
    <lineage>
        <taxon>Eukaryota</taxon>
        <taxon>Fungi</taxon>
        <taxon>Dikarya</taxon>
        <taxon>Ascomycota</taxon>
        <taxon>Pezizomycotina</taxon>
        <taxon>Lecanoromycetes</taxon>
        <taxon>OSLEUM clade</taxon>
        <taxon>Lecanoromycetidae</taxon>
        <taxon>Lecanorales</taxon>
        <taxon>Lecanorineae</taxon>
        <taxon>Ramalinaceae</taxon>
        <taxon>Ramalina</taxon>
    </lineage>
</organism>
<feature type="compositionally biased region" description="Basic and acidic residues" evidence="7">
    <location>
        <begin position="360"/>
        <end position="370"/>
    </location>
</feature>
<evidence type="ECO:0000313" key="10">
    <source>
        <dbReference type="Proteomes" id="UP001161017"/>
    </source>
</evidence>
<evidence type="ECO:0000256" key="6">
    <source>
        <dbReference type="ARBA" id="ARBA00023136"/>
    </source>
</evidence>
<dbReference type="AlphaFoldDB" id="A0AA43QRR9"/>
<evidence type="ECO:0000256" key="2">
    <source>
        <dbReference type="ARBA" id="ARBA00022448"/>
    </source>
</evidence>
<dbReference type="PANTHER" id="PTHR10778:SF4">
    <property type="entry name" value="NUCLEOTIDE SUGAR TRANSPORTER SLC35B4"/>
    <property type="match status" value="1"/>
</dbReference>
<evidence type="ECO:0000256" key="7">
    <source>
        <dbReference type="SAM" id="MobiDB-lite"/>
    </source>
</evidence>
<evidence type="ECO:0000256" key="8">
    <source>
        <dbReference type="SAM" id="Phobius"/>
    </source>
</evidence>
<evidence type="ECO:0000256" key="4">
    <source>
        <dbReference type="ARBA" id="ARBA00022692"/>
    </source>
</evidence>
<keyword evidence="2" id="KW-0813">Transport</keyword>
<keyword evidence="5 8" id="KW-1133">Transmembrane helix</keyword>
<keyword evidence="3" id="KW-0762">Sugar transport</keyword>
<keyword evidence="6 8" id="KW-0472">Membrane</keyword>
<dbReference type="GO" id="GO:0005462">
    <property type="term" value="F:UDP-N-acetylglucosamine transmembrane transporter activity"/>
    <property type="evidence" value="ECO:0007669"/>
    <property type="project" value="TreeGrafter"/>
</dbReference>
<name>A0AA43QRR9_9LECA</name>
<feature type="transmembrane region" description="Helical" evidence="8">
    <location>
        <begin position="53"/>
        <end position="72"/>
    </location>
</feature>
<evidence type="ECO:0000313" key="9">
    <source>
        <dbReference type="EMBL" id="MDI1491395.1"/>
    </source>
</evidence>
<proteinExistence type="predicted"/>
<dbReference type="GO" id="GO:0005789">
    <property type="term" value="C:endoplasmic reticulum membrane"/>
    <property type="evidence" value="ECO:0007669"/>
    <property type="project" value="TreeGrafter"/>
</dbReference>
<feature type="region of interest" description="Disordered" evidence="7">
    <location>
        <begin position="360"/>
        <end position="384"/>
    </location>
</feature>
<gene>
    <name evidence="9" type="primary">YEA4</name>
    <name evidence="9" type="ORF">OHK93_002604</name>
</gene>
<feature type="transmembrane region" description="Helical" evidence="8">
    <location>
        <begin position="84"/>
        <end position="102"/>
    </location>
</feature>
<evidence type="ECO:0000256" key="5">
    <source>
        <dbReference type="ARBA" id="ARBA00022989"/>
    </source>
</evidence>
<accession>A0AA43QRR9</accession>
<keyword evidence="10" id="KW-1185">Reference proteome</keyword>
<feature type="transmembrane region" description="Helical" evidence="8">
    <location>
        <begin position="208"/>
        <end position="227"/>
    </location>
</feature>
<evidence type="ECO:0000256" key="3">
    <source>
        <dbReference type="ARBA" id="ARBA00022597"/>
    </source>
</evidence>
<dbReference type="PANTHER" id="PTHR10778">
    <property type="entry name" value="SOLUTE CARRIER FAMILY 35 MEMBER B"/>
    <property type="match status" value="1"/>
</dbReference>
<evidence type="ECO:0000256" key="1">
    <source>
        <dbReference type="ARBA" id="ARBA00004127"/>
    </source>
</evidence>
<dbReference type="Pfam" id="PF08449">
    <property type="entry name" value="UAA"/>
    <property type="match status" value="2"/>
</dbReference>
<dbReference type="EMBL" id="JAPUFD010000014">
    <property type="protein sequence ID" value="MDI1491395.1"/>
    <property type="molecule type" value="Genomic_DNA"/>
</dbReference>
<dbReference type="InterPro" id="IPR013657">
    <property type="entry name" value="SCL35B1-4/HUT1"/>
</dbReference>
<comment type="caution">
    <text evidence="9">The sequence shown here is derived from an EMBL/GenBank/DDBJ whole genome shotgun (WGS) entry which is preliminary data.</text>
</comment>
<dbReference type="Proteomes" id="UP001161017">
    <property type="component" value="Unassembled WGS sequence"/>
</dbReference>
<dbReference type="GO" id="GO:0005464">
    <property type="term" value="F:UDP-xylose transmembrane transporter activity"/>
    <property type="evidence" value="ECO:0007669"/>
    <property type="project" value="TreeGrafter"/>
</dbReference>
<comment type="subcellular location">
    <subcellularLocation>
        <location evidence="1">Endomembrane system</location>
        <topology evidence="1">Multi-pass membrane protein</topology>
    </subcellularLocation>
</comment>
<feature type="transmembrane region" description="Helical" evidence="8">
    <location>
        <begin position="131"/>
        <end position="152"/>
    </location>
</feature>